<reference evidence="1" key="1">
    <citation type="journal article" date="2022" name="bioRxiv">
        <title>Sequencing and chromosome-scale assembly of the giantPleurodeles waltlgenome.</title>
        <authorList>
            <person name="Brown T."/>
            <person name="Elewa A."/>
            <person name="Iarovenko S."/>
            <person name="Subramanian E."/>
            <person name="Araus A.J."/>
            <person name="Petzold A."/>
            <person name="Susuki M."/>
            <person name="Suzuki K.-i.T."/>
            <person name="Hayashi T."/>
            <person name="Toyoda A."/>
            <person name="Oliveira C."/>
            <person name="Osipova E."/>
            <person name="Leigh N.D."/>
            <person name="Simon A."/>
            <person name="Yun M.H."/>
        </authorList>
    </citation>
    <scope>NUCLEOTIDE SEQUENCE</scope>
    <source>
        <strain evidence="1">20211129_DDA</strain>
        <tissue evidence="1">Liver</tissue>
    </source>
</reference>
<accession>A0AAV7Q9K8</accession>
<gene>
    <name evidence="1" type="ORF">NDU88_002684</name>
</gene>
<dbReference type="Proteomes" id="UP001066276">
    <property type="component" value="Chromosome 6"/>
</dbReference>
<keyword evidence="2" id="KW-1185">Reference proteome</keyword>
<evidence type="ECO:0000313" key="2">
    <source>
        <dbReference type="Proteomes" id="UP001066276"/>
    </source>
</evidence>
<comment type="caution">
    <text evidence="1">The sequence shown here is derived from an EMBL/GenBank/DDBJ whole genome shotgun (WGS) entry which is preliminary data.</text>
</comment>
<sequence length="115" mass="12134">MRRGADGPVDGLVCARRVPGGRTWRPVAVPGGGTAGPRGTSEAWQFGRVRRRPGRRRAGMVRPSLGALEVCRCSPWLSGGSRPERLGRPPGCLLRTHGSARSWAVSAVVVVARGG</sequence>
<dbReference type="AlphaFoldDB" id="A0AAV7Q9K8"/>
<dbReference type="EMBL" id="JANPWB010000010">
    <property type="protein sequence ID" value="KAJ1136267.1"/>
    <property type="molecule type" value="Genomic_DNA"/>
</dbReference>
<protein>
    <submittedName>
        <fullName evidence="1">Uncharacterized protein</fullName>
    </submittedName>
</protein>
<evidence type="ECO:0000313" key="1">
    <source>
        <dbReference type="EMBL" id="KAJ1136267.1"/>
    </source>
</evidence>
<name>A0AAV7Q9K8_PLEWA</name>
<proteinExistence type="predicted"/>
<organism evidence="1 2">
    <name type="scientific">Pleurodeles waltl</name>
    <name type="common">Iberian ribbed newt</name>
    <dbReference type="NCBI Taxonomy" id="8319"/>
    <lineage>
        <taxon>Eukaryota</taxon>
        <taxon>Metazoa</taxon>
        <taxon>Chordata</taxon>
        <taxon>Craniata</taxon>
        <taxon>Vertebrata</taxon>
        <taxon>Euteleostomi</taxon>
        <taxon>Amphibia</taxon>
        <taxon>Batrachia</taxon>
        <taxon>Caudata</taxon>
        <taxon>Salamandroidea</taxon>
        <taxon>Salamandridae</taxon>
        <taxon>Pleurodelinae</taxon>
        <taxon>Pleurodeles</taxon>
    </lineage>
</organism>